<reference evidence="5 6" key="1">
    <citation type="journal article" date="2018" name="BMC Genomics">
        <title>Genomic evidence for intraspecific hybridization in a clonal and extremely halotolerant yeast.</title>
        <authorList>
            <person name="Gostincar C."/>
            <person name="Stajich J.E."/>
            <person name="Zupancic J."/>
            <person name="Zalar P."/>
            <person name="Gunde-Cimerman N."/>
        </authorList>
    </citation>
    <scope>NUCLEOTIDE SEQUENCE [LARGE SCALE GENOMIC DNA]</scope>
    <source>
        <strain evidence="4 6">EXF-6651</strain>
        <strain evidence="3 5">EXF-6669</strain>
    </source>
</reference>
<feature type="compositionally biased region" description="Pro residues" evidence="1">
    <location>
        <begin position="572"/>
        <end position="583"/>
    </location>
</feature>
<gene>
    <name evidence="4" type="ORF">D0866_11200</name>
    <name evidence="3" type="ORF">D0867_10811</name>
</gene>
<evidence type="ECO:0000313" key="4">
    <source>
        <dbReference type="EMBL" id="RMY25142.1"/>
    </source>
</evidence>
<protein>
    <recommendedName>
        <fullName evidence="2">DUF7357 domain-containing protein</fullName>
    </recommendedName>
</protein>
<dbReference type="EMBL" id="QWIM01001494">
    <property type="protein sequence ID" value="RMY25142.1"/>
    <property type="molecule type" value="Genomic_DNA"/>
</dbReference>
<dbReference type="Proteomes" id="UP000271337">
    <property type="component" value="Unassembled WGS sequence"/>
</dbReference>
<dbReference type="InterPro" id="IPR055781">
    <property type="entry name" value="DUF7357"/>
</dbReference>
<evidence type="ECO:0000313" key="6">
    <source>
        <dbReference type="Proteomes" id="UP000276864"/>
    </source>
</evidence>
<feature type="compositionally biased region" description="Polar residues" evidence="1">
    <location>
        <begin position="476"/>
        <end position="488"/>
    </location>
</feature>
<feature type="compositionally biased region" description="Polar residues" evidence="1">
    <location>
        <begin position="264"/>
        <end position="279"/>
    </location>
</feature>
<feature type="compositionally biased region" description="Basic and acidic residues" evidence="1">
    <location>
        <begin position="551"/>
        <end position="569"/>
    </location>
</feature>
<evidence type="ECO:0000313" key="3">
    <source>
        <dbReference type="EMBL" id="RMY03096.1"/>
    </source>
</evidence>
<proteinExistence type="predicted"/>
<feature type="compositionally biased region" description="Polar residues" evidence="1">
    <location>
        <begin position="360"/>
        <end position="376"/>
    </location>
</feature>
<feature type="domain" description="DUF7357" evidence="2">
    <location>
        <begin position="4"/>
        <end position="133"/>
    </location>
</feature>
<dbReference type="AlphaFoldDB" id="A0A3M7ACF5"/>
<dbReference type="Proteomes" id="UP000276864">
    <property type="component" value="Unassembled WGS sequence"/>
</dbReference>
<evidence type="ECO:0000313" key="5">
    <source>
        <dbReference type="Proteomes" id="UP000271337"/>
    </source>
</evidence>
<comment type="caution">
    <text evidence="4">The sequence shown here is derived from an EMBL/GenBank/DDBJ whole genome shotgun (WGS) entry which is preliminary data.</text>
</comment>
<feature type="compositionally biased region" description="Acidic residues" evidence="1">
    <location>
        <begin position="404"/>
        <end position="429"/>
    </location>
</feature>
<feature type="region of interest" description="Disordered" evidence="1">
    <location>
        <begin position="686"/>
        <end position="707"/>
    </location>
</feature>
<sequence length="865" mass="95440">MSGMRLRLRILRNELPPVTTLWPISDTQQKNTITQLLEQVNNVFPLESESWGLEHYVVTVASFEALHYHEIGAVCRDEDEVVIRPLSYAEVRARTLLGRDQIAPDGRHLYDGLPYGRPLLRGVVRPEVKIPARKRRRLEIEEAPHANDEVDANEGAVVKFGDLDEEDEESEDDGDFEIEEEEEEDSEESLDEAESEASSEASGESGRESEESSDSDTSSSSDDTSDDDDSSGSESWDGIQSGPHSPGKEAASKTALGSRMAFPESQQVSQSASGTQQHPSSSKASSEKDTSAQISSSKEPAKFVGIPQQGKTKTQDRNARRRDSKKLAFLKREGTLPSDATLANLREWEATNEVGESEIAQDQLQPESTSANQVDGTSAAVENEPPTETLANSLEAENHKEEGDKGEDEAEEGAEEGAEEEVEDEDEGPETQSNLAAKQLEIKRQTLLAQIDSGGVEVESKAKRGRKRRAADIEDNGNTGDSTTSSIAPTVLSDEETPENIDTQDNMAGAAKKKALGATDMIPSSVARRSRLDVAGSKRLLLGSLGVRVPKTQEEKDALQKKLKERNDQRIAPPPDPEAPAPAPKEASKIAPTDDQQNESEDDGESWREKIDLNAIECCEEGITLSTPPFPFHQRWDPQQRRKKSKGRNGIAYSAGQRAHPATGKGRKKRSGDYMAGEELIETYDKYNQNGGGDALDYDDEWGGDEDDEYWEEGALLDGDYDDEDEYSADQQLRGEAAMGELDDGFPSLPEDVTTLPLLAEKDAKKSDFVVYTELVCSAATGWQPRMLTRTVQLMGKEDDGWDVKMPTRDLRPKEYDGEGNRVYDKFEMQGLSDDEGEEDTKTMAWAEMIEPRLLHRSLEFEQSA</sequence>
<feature type="region of interest" description="Disordered" evidence="1">
    <location>
        <begin position="141"/>
        <end position="504"/>
    </location>
</feature>
<name>A0A3M7ACF5_HORWE</name>
<organism evidence="4 6">
    <name type="scientific">Hortaea werneckii</name>
    <name type="common">Black yeast</name>
    <name type="synonym">Cladosporium werneckii</name>
    <dbReference type="NCBI Taxonomy" id="91943"/>
    <lineage>
        <taxon>Eukaryota</taxon>
        <taxon>Fungi</taxon>
        <taxon>Dikarya</taxon>
        <taxon>Ascomycota</taxon>
        <taxon>Pezizomycotina</taxon>
        <taxon>Dothideomycetes</taxon>
        <taxon>Dothideomycetidae</taxon>
        <taxon>Mycosphaerellales</taxon>
        <taxon>Teratosphaeriaceae</taxon>
        <taxon>Hortaea</taxon>
    </lineage>
</organism>
<dbReference type="OrthoDB" id="5368821at2759"/>
<feature type="compositionally biased region" description="Acidic residues" evidence="1">
    <location>
        <begin position="696"/>
        <end position="707"/>
    </location>
</feature>
<feature type="region of interest" description="Disordered" evidence="1">
    <location>
        <begin position="543"/>
        <end position="611"/>
    </location>
</feature>
<feature type="compositionally biased region" description="Acidic residues" evidence="1">
    <location>
        <begin position="163"/>
        <end position="197"/>
    </location>
</feature>
<dbReference type="Pfam" id="PF24054">
    <property type="entry name" value="DUF7357"/>
    <property type="match status" value="1"/>
</dbReference>
<evidence type="ECO:0000259" key="2">
    <source>
        <dbReference type="Pfam" id="PF24054"/>
    </source>
</evidence>
<feature type="region of interest" description="Disordered" evidence="1">
    <location>
        <begin position="624"/>
        <end position="673"/>
    </location>
</feature>
<evidence type="ECO:0000256" key="1">
    <source>
        <dbReference type="SAM" id="MobiDB-lite"/>
    </source>
</evidence>
<accession>A0A3M7ACF5</accession>
<dbReference type="EMBL" id="QWIL01001454">
    <property type="protein sequence ID" value="RMY03096.1"/>
    <property type="molecule type" value="Genomic_DNA"/>
</dbReference>